<reference evidence="2" key="1">
    <citation type="journal article" date="2019" name="bioRxiv">
        <title>The Genome of the Zebra Mussel, Dreissena polymorpha: A Resource for Invasive Species Research.</title>
        <authorList>
            <person name="McCartney M.A."/>
            <person name="Auch B."/>
            <person name="Kono T."/>
            <person name="Mallez S."/>
            <person name="Zhang Y."/>
            <person name="Obille A."/>
            <person name="Becker A."/>
            <person name="Abrahante J.E."/>
            <person name="Garbe J."/>
            <person name="Badalamenti J.P."/>
            <person name="Herman A."/>
            <person name="Mangelson H."/>
            <person name="Liachko I."/>
            <person name="Sullivan S."/>
            <person name="Sone E.D."/>
            <person name="Koren S."/>
            <person name="Silverstein K.A.T."/>
            <person name="Beckman K.B."/>
            <person name="Gohl D.M."/>
        </authorList>
    </citation>
    <scope>NUCLEOTIDE SEQUENCE</scope>
    <source>
        <strain evidence="2">Duluth1</strain>
        <tissue evidence="2">Whole animal</tissue>
    </source>
</reference>
<sequence length="134" mass="15268">MSVNGKSVQAHLNFKGQKPQTKPATKKQRADSNNSSNTSMEELTNIHTQLEAMTNGISELREGLKSMLKREEIEKLIKNTVSTIMKKIEESMLKQIENEVKNRTNTFKEQIAGLEIENGQLKQTIVLQYHKINN</sequence>
<organism evidence="2 3">
    <name type="scientific">Dreissena polymorpha</name>
    <name type="common">Zebra mussel</name>
    <name type="synonym">Mytilus polymorpha</name>
    <dbReference type="NCBI Taxonomy" id="45954"/>
    <lineage>
        <taxon>Eukaryota</taxon>
        <taxon>Metazoa</taxon>
        <taxon>Spiralia</taxon>
        <taxon>Lophotrochozoa</taxon>
        <taxon>Mollusca</taxon>
        <taxon>Bivalvia</taxon>
        <taxon>Autobranchia</taxon>
        <taxon>Heteroconchia</taxon>
        <taxon>Euheterodonta</taxon>
        <taxon>Imparidentia</taxon>
        <taxon>Neoheterodontei</taxon>
        <taxon>Myida</taxon>
        <taxon>Dreissenoidea</taxon>
        <taxon>Dreissenidae</taxon>
        <taxon>Dreissena</taxon>
    </lineage>
</organism>
<dbReference type="AlphaFoldDB" id="A0A9D4F2H1"/>
<proteinExistence type="predicted"/>
<feature type="compositionally biased region" description="Polar residues" evidence="1">
    <location>
        <begin position="31"/>
        <end position="42"/>
    </location>
</feature>
<name>A0A9D4F2H1_DREPO</name>
<dbReference type="EMBL" id="JAIWYP010000007">
    <property type="protein sequence ID" value="KAH3791169.1"/>
    <property type="molecule type" value="Genomic_DNA"/>
</dbReference>
<protein>
    <submittedName>
        <fullName evidence="2">Uncharacterized protein</fullName>
    </submittedName>
</protein>
<dbReference type="Proteomes" id="UP000828390">
    <property type="component" value="Unassembled WGS sequence"/>
</dbReference>
<accession>A0A9D4F2H1</accession>
<gene>
    <name evidence="2" type="ORF">DPMN_144649</name>
</gene>
<keyword evidence="3" id="KW-1185">Reference proteome</keyword>
<evidence type="ECO:0000313" key="3">
    <source>
        <dbReference type="Proteomes" id="UP000828390"/>
    </source>
</evidence>
<reference evidence="2" key="2">
    <citation type="submission" date="2020-11" db="EMBL/GenBank/DDBJ databases">
        <authorList>
            <person name="McCartney M.A."/>
            <person name="Auch B."/>
            <person name="Kono T."/>
            <person name="Mallez S."/>
            <person name="Becker A."/>
            <person name="Gohl D.M."/>
            <person name="Silverstein K.A.T."/>
            <person name="Koren S."/>
            <person name="Bechman K.B."/>
            <person name="Herman A."/>
            <person name="Abrahante J.E."/>
            <person name="Garbe J."/>
        </authorList>
    </citation>
    <scope>NUCLEOTIDE SEQUENCE</scope>
    <source>
        <strain evidence="2">Duluth1</strain>
        <tissue evidence="2">Whole animal</tissue>
    </source>
</reference>
<evidence type="ECO:0000313" key="2">
    <source>
        <dbReference type="EMBL" id="KAH3791169.1"/>
    </source>
</evidence>
<evidence type="ECO:0000256" key="1">
    <source>
        <dbReference type="SAM" id="MobiDB-lite"/>
    </source>
</evidence>
<feature type="region of interest" description="Disordered" evidence="1">
    <location>
        <begin position="1"/>
        <end position="42"/>
    </location>
</feature>
<comment type="caution">
    <text evidence="2">The sequence shown here is derived from an EMBL/GenBank/DDBJ whole genome shotgun (WGS) entry which is preliminary data.</text>
</comment>